<proteinExistence type="predicted"/>
<reference evidence="4" key="1">
    <citation type="journal article" date="2019" name="Int. J. Syst. Evol. Microbiol.">
        <title>The Global Catalogue of Microorganisms (GCM) 10K type strain sequencing project: providing services to taxonomists for standard genome sequencing and annotation.</title>
        <authorList>
            <consortium name="The Broad Institute Genomics Platform"/>
            <consortium name="The Broad Institute Genome Sequencing Center for Infectious Disease"/>
            <person name="Wu L."/>
            <person name="Ma J."/>
        </authorList>
    </citation>
    <scope>NUCLEOTIDE SEQUENCE [LARGE SCALE GENOMIC DNA]</scope>
    <source>
        <strain evidence="4">CGMCC 4.7455</strain>
    </source>
</reference>
<organism evidence="3 4">
    <name type="scientific">Streptomyces desertarenae</name>
    <dbReference type="NCBI Taxonomy" id="2666184"/>
    <lineage>
        <taxon>Bacteria</taxon>
        <taxon>Bacillati</taxon>
        <taxon>Actinomycetota</taxon>
        <taxon>Actinomycetes</taxon>
        <taxon>Kitasatosporales</taxon>
        <taxon>Streptomycetaceae</taxon>
        <taxon>Streptomyces</taxon>
    </lineage>
</organism>
<dbReference type="Proteomes" id="UP001597365">
    <property type="component" value="Unassembled WGS sequence"/>
</dbReference>
<feature type="transmembrane region" description="Helical" evidence="1">
    <location>
        <begin position="34"/>
        <end position="53"/>
    </location>
</feature>
<accession>A0ABW4PS87</accession>
<gene>
    <name evidence="3" type="ORF">ACFSJS_21810</name>
</gene>
<keyword evidence="1" id="KW-1133">Transmembrane helix</keyword>
<keyword evidence="1" id="KW-0812">Transmembrane</keyword>
<sequence length="58" mass="5972">MPGIVAAVLFFTAFLVNAAGLATNDVFSSTNLMLLGLGLTALHVTGVGSGRMARGRRH</sequence>
<evidence type="ECO:0000256" key="2">
    <source>
        <dbReference type="SAM" id="SignalP"/>
    </source>
</evidence>
<evidence type="ECO:0008006" key="5">
    <source>
        <dbReference type="Google" id="ProtNLM"/>
    </source>
</evidence>
<name>A0ABW4PS87_9ACTN</name>
<evidence type="ECO:0000313" key="4">
    <source>
        <dbReference type="Proteomes" id="UP001597365"/>
    </source>
</evidence>
<keyword evidence="1" id="KW-0472">Membrane</keyword>
<comment type="caution">
    <text evidence="3">The sequence shown here is derived from an EMBL/GenBank/DDBJ whole genome shotgun (WGS) entry which is preliminary data.</text>
</comment>
<evidence type="ECO:0000256" key="1">
    <source>
        <dbReference type="SAM" id="Phobius"/>
    </source>
</evidence>
<dbReference type="RefSeq" id="WP_380903004.1">
    <property type="nucleotide sequence ID" value="NZ_JBHUFU010000014.1"/>
</dbReference>
<dbReference type="EMBL" id="JBHUFU010000014">
    <property type="protein sequence ID" value="MFD1832261.1"/>
    <property type="molecule type" value="Genomic_DNA"/>
</dbReference>
<protein>
    <recommendedName>
        <fullName evidence="5">DUF4383 domain-containing protein</fullName>
    </recommendedName>
</protein>
<feature type="signal peptide" evidence="2">
    <location>
        <begin position="1"/>
        <end position="18"/>
    </location>
</feature>
<keyword evidence="4" id="KW-1185">Reference proteome</keyword>
<evidence type="ECO:0000313" key="3">
    <source>
        <dbReference type="EMBL" id="MFD1832261.1"/>
    </source>
</evidence>
<keyword evidence="2" id="KW-0732">Signal</keyword>
<feature type="chain" id="PRO_5047541571" description="DUF4383 domain-containing protein" evidence="2">
    <location>
        <begin position="19"/>
        <end position="58"/>
    </location>
</feature>